<accession>A0A7X6GXG5</accession>
<dbReference type="AlphaFoldDB" id="A0A7X6GXG5"/>
<proteinExistence type="inferred from homology"/>
<organism evidence="3 4">
    <name type="scientific">Roseicyclus persicicus</name>
    <dbReference type="NCBI Taxonomy" id="2650661"/>
    <lineage>
        <taxon>Bacteria</taxon>
        <taxon>Pseudomonadati</taxon>
        <taxon>Pseudomonadota</taxon>
        <taxon>Alphaproteobacteria</taxon>
        <taxon>Rhodobacterales</taxon>
        <taxon>Roseobacteraceae</taxon>
        <taxon>Roseicyclus</taxon>
    </lineage>
</organism>
<comment type="caution">
    <text evidence="3">The sequence shown here is derived from an EMBL/GenBank/DDBJ whole genome shotgun (WGS) entry which is preliminary data.</text>
</comment>
<dbReference type="PANTHER" id="PTHR31793">
    <property type="entry name" value="4-HYDROXYBENZOYL-COA THIOESTERASE FAMILY MEMBER"/>
    <property type="match status" value="1"/>
</dbReference>
<dbReference type="InterPro" id="IPR050563">
    <property type="entry name" value="4-hydroxybenzoyl-CoA_TE"/>
</dbReference>
<comment type="similarity">
    <text evidence="1">Belongs to the 4-hydroxybenzoyl-CoA thioesterase family.</text>
</comment>
<dbReference type="Pfam" id="PF13279">
    <property type="entry name" value="4HBT_2"/>
    <property type="match status" value="1"/>
</dbReference>
<name>A0A7X6GXG5_9RHOB</name>
<evidence type="ECO:0000256" key="2">
    <source>
        <dbReference type="ARBA" id="ARBA00022801"/>
    </source>
</evidence>
<dbReference type="Gene3D" id="3.10.129.10">
    <property type="entry name" value="Hotdog Thioesterase"/>
    <property type="match status" value="1"/>
</dbReference>
<keyword evidence="4" id="KW-1185">Reference proteome</keyword>
<evidence type="ECO:0000256" key="1">
    <source>
        <dbReference type="ARBA" id="ARBA00005953"/>
    </source>
</evidence>
<evidence type="ECO:0000313" key="3">
    <source>
        <dbReference type="EMBL" id="NKX43328.1"/>
    </source>
</evidence>
<protein>
    <submittedName>
        <fullName evidence="3">Thioesterase</fullName>
    </submittedName>
</protein>
<dbReference type="CDD" id="cd00586">
    <property type="entry name" value="4HBT"/>
    <property type="match status" value="1"/>
</dbReference>
<dbReference type="RefSeq" id="WP_168621701.1">
    <property type="nucleotide sequence ID" value="NZ_JAAZQQ010000001.1"/>
</dbReference>
<dbReference type="EMBL" id="JAAZQQ010000001">
    <property type="protein sequence ID" value="NKX43328.1"/>
    <property type="molecule type" value="Genomic_DNA"/>
</dbReference>
<dbReference type="PANTHER" id="PTHR31793:SF27">
    <property type="entry name" value="NOVEL THIOESTERASE SUPERFAMILY DOMAIN AND SAPOSIN A-TYPE DOMAIN CONTAINING PROTEIN (0610012H03RIK)"/>
    <property type="match status" value="1"/>
</dbReference>
<dbReference type="SUPFAM" id="SSF54637">
    <property type="entry name" value="Thioesterase/thiol ester dehydrase-isomerase"/>
    <property type="match status" value="1"/>
</dbReference>
<dbReference type="InterPro" id="IPR029069">
    <property type="entry name" value="HotDog_dom_sf"/>
</dbReference>
<gene>
    <name evidence="3" type="ORF">HCU73_01900</name>
</gene>
<dbReference type="GO" id="GO:0047617">
    <property type="term" value="F:fatty acyl-CoA hydrolase activity"/>
    <property type="evidence" value="ECO:0007669"/>
    <property type="project" value="TreeGrafter"/>
</dbReference>
<reference evidence="3 4" key="1">
    <citation type="submission" date="2020-04" db="EMBL/GenBank/DDBJ databases">
        <authorList>
            <person name="Yoon J."/>
        </authorList>
    </citation>
    <scope>NUCLEOTIDE SEQUENCE [LARGE SCALE GENOMIC DNA]</scope>
    <source>
        <strain evidence="3 4">KMU-115</strain>
    </source>
</reference>
<dbReference type="Proteomes" id="UP000526408">
    <property type="component" value="Unassembled WGS sequence"/>
</dbReference>
<evidence type="ECO:0000313" key="4">
    <source>
        <dbReference type="Proteomes" id="UP000526408"/>
    </source>
</evidence>
<sequence length="139" mass="15207">MQTVRRPVAPRDCDILGHMNVAAYIDVVSDAMFTIQTAAGLSRATVETQQRSFVGAHIEADYLAEMLAGDVLSLDSRVVSVGTKSARFAHVMTRLSDGAVVFRAENVSVFFDLRARRALAIPDDLRAALEALREDCHET</sequence>
<keyword evidence="2" id="KW-0378">Hydrolase</keyword>